<dbReference type="AlphaFoldDB" id="A0A8T8X503"/>
<evidence type="ECO:0000256" key="1">
    <source>
        <dbReference type="SAM" id="MobiDB-lite"/>
    </source>
</evidence>
<dbReference type="Gene3D" id="3.50.4.10">
    <property type="entry name" value="Hepatocyte Growth Factor"/>
    <property type="match status" value="1"/>
</dbReference>
<feature type="domain" description="Apple" evidence="3">
    <location>
        <begin position="28"/>
        <end position="100"/>
    </location>
</feature>
<evidence type="ECO:0000313" key="4">
    <source>
        <dbReference type="EMBL" id="RAH83203.1"/>
    </source>
</evidence>
<evidence type="ECO:0000256" key="2">
    <source>
        <dbReference type="SAM" id="SignalP"/>
    </source>
</evidence>
<gene>
    <name evidence="4" type="ORF">BO86DRAFT_53682</name>
</gene>
<dbReference type="InterPro" id="IPR003609">
    <property type="entry name" value="Pan_app"/>
</dbReference>
<dbReference type="GeneID" id="37181148"/>
<dbReference type="PROSITE" id="PS50948">
    <property type="entry name" value="PAN"/>
    <property type="match status" value="1"/>
</dbReference>
<accession>A0A8T8X503</accession>
<name>A0A8T8X503_ASPJA</name>
<dbReference type="Pfam" id="PF00024">
    <property type="entry name" value="PAN_1"/>
    <property type="match status" value="1"/>
</dbReference>
<feature type="region of interest" description="Disordered" evidence="1">
    <location>
        <begin position="112"/>
        <end position="159"/>
    </location>
</feature>
<feature type="compositionally biased region" description="Basic residues" evidence="1">
    <location>
        <begin position="147"/>
        <end position="159"/>
    </location>
</feature>
<dbReference type="SUPFAM" id="SSF57414">
    <property type="entry name" value="Hairpin loop containing domain-like"/>
    <property type="match status" value="1"/>
</dbReference>
<reference evidence="4 5" key="1">
    <citation type="submission" date="2018-02" db="EMBL/GenBank/DDBJ databases">
        <title>The genomes of Aspergillus section Nigri reveals drivers in fungal speciation.</title>
        <authorList>
            <consortium name="DOE Joint Genome Institute"/>
            <person name="Vesth T.C."/>
            <person name="Nybo J."/>
            <person name="Theobald S."/>
            <person name="Brandl J."/>
            <person name="Frisvad J.C."/>
            <person name="Nielsen K.F."/>
            <person name="Lyhne E.K."/>
            <person name="Kogle M.E."/>
            <person name="Kuo A."/>
            <person name="Riley R."/>
            <person name="Clum A."/>
            <person name="Nolan M."/>
            <person name="Lipzen A."/>
            <person name="Salamov A."/>
            <person name="Henrissat B."/>
            <person name="Wiebenga A."/>
            <person name="De vries R.P."/>
            <person name="Grigoriev I.V."/>
            <person name="Mortensen U.H."/>
            <person name="Andersen M.R."/>
            <person name="Baker S.E."/>
        </authorList>
    </citation>
    <scope>NUCLEOTIDE SEQUENCE [LARGE SCALE GENOMIC DNA]</scope>
    <source>
        <strain evidence="4 5">CBS 114.51</strain>
    </source>
</reference>
<protein>
    <recommendedName>
        <fullName evidence="3">Apple domain-containing protein</fullName>
    </recommendedName>
</protein>
<keyword evidence="5" id="KW-1185">Reference proteome</keyword>
<keyword evidence="2" id="KW-0732">Signal</keyword>
<sequence>MIFRASGLATLLALGASASVPPQPRAPCTHSVIEDTISFFSHGAVAVSRQVTNASACAAQCATMSTCQAWLYSTSGQECQQYREQPVSKDYNPLFVSGSCQRPAAVSPVSSIAVPSASSGTPTPSLFATPRPAESSAAVIKREPTSHHHHKHRHGHSPH</sequence>
<proteinExistence type="predicted"/>
<dbReference type="OrthoDB" id="4510367at2759"/>
<dbReference type="EMBL" id="KZ824784">
    <property type="protein sequence ID" value="RAH83203.1"/>
    <property type="molecule type" value="Genomic_DNA"/>
</dbReference>
<feature type="signal peptide" evidence="2">
    <location>
        <begin position="1"/>
        <end position="18"/>
    </location>
</feature>
<dbReference type="Proteomes" id="UP000249497">
    <property type="component" value="Unassembled WGS sequence"/>
</dbReference>
<evidence type="ECO:0000313" key="5">
    <source>
        <dbReference type="Proteomes" id="UP000249497"/>
    </source>
</evidence>
<dbReference type="RefSeq" id="XP_025529097.1">
    <property type="nucleotide sequence ID" value="XM_025677455.1"/>
</dbReference>
<organism evidence="4 5">
    <name type="scientific">Aspergillus japonicus CBS 114.51</name>
    <dbReference type="NCBI Taxonomy" id="1448312"/>
    <lineage>
        <taxon>Eukaryota</taxon>
        <taxon>Fungi</taxon>
        <taxon>Dikarya</taxon>
        <taxon>Ascomycota</taxon>
        <taxon>Pezizomycotina</taxon>
        <taxon>Eurotiomycetes</taxon>
        <taxon>Eurotiomycetidae</taxon>
        <taxon>Eurotiales</taxon>
        <taxon>Aspergillaceae</taxon>
        <taxon>Aspergillus</taxon>
        <taxon>Aspergillus subgen. Circumdati</taxon>
    </lineage>
</organism>
<feature type="chain" id="PRO_5035728746" description="Apple domain-containing protein" evidence="2">
    <location>
        <begin position="19"/>
        <end position="159"/>
    </location>
</feature>
<evidence type="ECO:0000259" key="3">
    <source>
        <dbReference type="PROSITE" id="PS50948"/>
    </source>
</evidence>